<dbReference type="EMBL" id="JAWJWE010000038">
    <property type="protein sequence ID" value="KAK6623112.1"/>
    <property type="molecule type" value="Genomic_DNA"/>
</dbReference>
<dbReference type="Proteomes" id="UP001372834">
    <property type="component" value="Unassembled WGS sequence"/>
</dbReference>
<name>A0AAN8NV67_POLSC</name>
<dbReference type="AlphaFoldDB" id="A0AAN8NV67"/>
<protein>
    <submittedName>
        <fullName evidence="1">Uncharacterized protein</fullName>
    </submittedName>
</protein>
<reference evidence="1 2" key="1">
    <citation type="submission" date="2023-10" db="EMBL/GenBank/DDBJ databases">
        <title>Genomes of two closely related lineages of the louse Polyplax serrata with different host specificities.</title>
        <authorList>
            <person name="Martinu J."/>
            <person name="Tarabai H."/>
            <person name="Stefka J."/>
            <person name="Hypsa V."/>
        </authorList>
    </citation>
    <scope>NUCLEOTIDE SEQUENCE [LARGE SCALE GENOMIC DNA]</scope>
    <source>
        <strain evidence="1">HR10_N</strain>
    </source>
</reference>
<organism evidence="1 2">
    <name type="scientific">Polyplax serrata</name>
    <name type="common">Common mouse louse</name>
    <dbReference type="NCBI Taxonomy" id="468196"/>
    <lineage>
        <taxon>Eukaryota</taxon>
        <taxon>Metazoa</taxon>
        <taxon>Ecdysozoa</taxon>
        <taxon>Arthropoda</taxon>
        <taxon>Hexapoda</taxon>
        <taxon>Insecta</taxon>
        <taxon>Pterygota</taxon>
        <taxon>Neoptera</taxon>
        <taxon>Paraneoptera</taxon>
        <taxon>Psocodea</taxon>
        <taxon>Troctomorpha</taxon>
        <taxon>Phthiraptera</taxon>
        <taxon>Anoplura</taxon>
        <taxon>Polyplacidae</taxon>
        <taxon>Polyplax</taxon>
    </lineage>
</organism>
<evidence type="ECO:0000313" key="2">
    <source>
        <dbReference type="Proteomes" id="UP001372834"/>
    </source>
</evidence>
<comment type="caution">
    <text evidence="1">The sequence shown here is derived from an EMBL/GenBank/DDBJ whole genome shotgun (WGS) entry which is preliminary data.</text>
</comment>
<proteinExistence type="predicted"/>
<sequence>MELYLMLTKKEEWIDANSCLLSHTSLTQITKKDFALLPVRGQALSREKVTAGLGSYIVRMRGHRDTTRPSSVTVSSPPADTWEMFPCHSVTLVDVGAVRKGEFVVSGARHTVEGTSPLHTTNSFDP</sequence>
<evidence type="ECO:0000313" key="1">
    <source>
        <dbReference type="EMBL" id="KAK6623112.1"/>
    </source>
</evidence>
<gene>
    <name evidence="1" type="ORF">RUM43_008964</name>
</gene>
<accession>A0AAN8NV67</accession>